<feature type="domain" description="4Fe-4S Mo/W bis-MGD-type" evidence="9">
    <location>
        <begin position="50"/>
        <end position="107"/>
    </location>
</feature>
<dbReference type="PROSITE" id="PS51669">
    <property type="entry name" value="4FE4S_MOW_BIS_MGD"/>
    <property type="match status" value="1"/>
</dbReference>
<dbReference type="Pfam" id="PF04879">
    <property type="entry name" value="Molybdop_Fe4S4"/>
    <property type="match status" value="1"/>
</dbReference>
<evidence type="ECO:0000256" key="6">
    <source>
        <dbReference type="ARBA" id="ARBA00023002"/>
    </source>
</evidence>
<dbReference type="GO" id="GO:0016491">
    <property type="term" value="F:oxidoreductase activity"/>
    <property type="evidence" value="ECO:0007669"/>
    <property type="project" value="UniProtKB-KW"/>
</dbReference>
<dbReference type="InterPro" id="IPR050612">
    <property type="entry name" value="Prok_Mopterin_Oxidored"/>
</dbReference>
<keyword evidence="7" id="KW-0408">Iron</keyword>
<gene>
    <name evidence="10" type="ORF">MNBD_GAMMA23-804</name>
</gene>
<dbReference type="InterPro" id="IPR006657">
    <property type="entry name" value="MoPterin_dinucl-bd_dom"/>
</dbReference>
<sequence>MKINRLMKMNRRDFLKTTSALGAVAALGIKFPLIASAAARARENVPDIPTRYVKSTCAHCVNFCGINIKLENNVIRAIYPDPDRAAYYNVGLCPKGVSGLFNTYNPYRIKTPLKRSNPKKGLNEDPRWVAISWDEAFATITKKLEAIRKDDPRKLIWQHGHGKYLIGDKFPKAFAKAFGTPNLVHRTTLCEAARHVADELTWGYHGFLPDVENCNLLLNFGANFFEAEQWARWLDHATTDAMERGMKMVVIEPRLSHTASKSNEWLPIRPGKDVLLLLGMAKQLIDSNTIDIPFLTGYTNAPCLVGPDGHFLRDTRGKPMVWDINSKSARPFSAGVQPALRARQKIKGINYRSAFDVFADTIEDITPEYVEKNAGIPANKVISLAQELGKQARIGATVVVDGQRLRYRPVAIHTFRGLAAKQFGMQNWRAGLVLQMLLGNIDAVGGINLHSVYKKPHYLEPSKAEYPPARIDLQESVFFPHATHNIAQQVGDSINHPERYGLQYQPEMQIFYGTNRPFSTSNAREQFKALTKTYNVVIDIVLSETANMADIVLPDLTYLESWHLSPTRYTPYSKHTAIRQPVANVYNLPHDAYSIIWELASRLGIRDEYSKQINKKWKLKKHPFKSGKDYNAREAVEHLWLEKSKGKNFDYAVKHAFVGKKLKSKDTYLKGVEAKFKGPDQPKMHFYAEQLVGSLDNVKKTVKAKNIRKFDLDKYKLAMSPLPTKEHGFPAPHIEARRYPFYLITYKRMYRNQSGNTALNPILNHALGHDTNENFVLINAATARRQKIEDGATVVIETRIGKVQGKAKLTQGIRPDTLAVSYHYGQQSAAFPDSAKKGIWINSVLESHPDVVSGMESFNDSKCKLYRV</sequence>
<dbReference type="SUPFAM" id="SSF53706">
    <property type="entry name" value="Formate dehydrogenase/DMSO reductase, domains 1-3"/>
    <property type="match status" value="1"/>
</dbReference>
<dbReference type="PANTHER" id="PTHR43742:SF9">
    <property type="entry name" value="TETRATHIONATE REDUCTASE SUBUNIT A"/>
    <property type="match status" value="1"/>
</dbReference>
<dbReference type="SMART" id="SM00926">
    <property type="entry name" value="Molybdop_Fe4S4"/>
    <property type="match status" value="1"/>
</dbReference>
<dbReference type="PROSITE" id="PS51318">
    <property type="entry name" value="TAT"/>
    <property type="match status" value="1"/>
</dbReference>
<keyword evidence="3" id="KW-0500">Molybdenum</keyword>
<dbReference type="InterPro" id="IPR009010">
    <property type="entry name" value="Asp_de-COase-like_dom_sf"/>
</dbReference>
<accession>A0A3B0ZMR9</accession>
<evidence type="ECO:0000256" key="1">
    <source>
        <dbReference type="ARBA" id="ARBA00010312"/>
    </source>
</evidence>
<dbReference type="Pfam" id="PF01568">
    <property type="entry name" value="Molydop_binding"/>
    <property type="match status" value="1"/>
</dbReference>
<evidence type="ECO:0000256" key="4">
    <source>
        <dbReference type="ARBA" id="ARBA00022723"/>
    </source>
</evidence>
<keyword evidence="6 10" id="KW-0560">Oxidoreductase</keyword>
<evidence type="ECO:0000256" key="8">
    <source>
        <dbReference type="ARBA" id="ARBA00023014"/>
    </source>
</evidence>
<dbReference type="Pfam" id="PF00384">
    <property type="entry name" value="Molybdopterin"/>
    <property type="match status" value="1"/>
</dbReference>
<dbReference type="EMBL" id="UOFT01000029">
    <property type="protein sequence ID" value="VAW92971.1"/>
    <property type="molecule type" value="Genomic_DNA"/>
</dbReference>
<dbReference type="SUPFAM" id="SSF50692">
    <property type="entry name" value="ADC-like"/>
    <property type="match status" value="1"/>
</dbReference>
<dbReference type="AlphaFoldDB" id="A0A3B0ZMR9"/>
<dbReference type="EC" id="1.8.5.3" evidence="10"/>
<dbReference type="InterPro" id="IPR006963">
    <property type="entry name" value="Mopterin_OxRdtase_4Fe-4S_dom"/>
</dbReference>
<dbReference type="Gene3D" id="2.20.25.90">
    <property type="entry name" value="ADC-like domains"/>
    <property type="match status" value="1"/>
</dbReference>
<dbReference type="PANTHER" id="PTHR43742">
    <property type="entry name" value="TRIMETHYLAMINE-N-OXIDE REDUCTASE"/>
    <property type="match status" value="1"/>
</dbReference>
<dbReference type="Gene3D" id="3.40.228.10">
    <property type="entry name" value="Dimethylsulfoxide Reductase, domain 2"/>
    <property type="match status" value="2"/>
</dbReference>
<dbReference type="Gene3D" id="3.30.2070.10">
    <property type="entry name" value="Formate dehydrogenase/DMSO reductase"/>
    <property type="match status" value="1"/>
</dbReference>
<reference evidence="10" key="1">
    <citation type="submission" date="2018-06" db="EMBL/GenBank/DDBJ databases">
        <authorList>
            <person name="Zhirakovskaya E."/>
        </authorList>
    </citation>
    <scope>NUCLEOTIDE SEQUENCE</scope>
</reference>
<dbReference type="InterPro" id="IPR006656">
    <property type="entry name" value="Mopterin_OxRdtase"/>
</dbReference>
<keyword evidence="5" id="KW-0732">Signal</keyword>
<comment type="similarity">
    <text evidence="1">Belongs to the prokaryotic molybdopterin-containing oxidoreductase family.</text>
</comment>
<dbReference type="GO" id="GO:0051539">
    <property type="term" value="F:4 iron, 4 sulfur cluster binding"/>
    <property type="evidence" value="ECO:0007669"/>
    <property type="project" value="UniProtKB-KW"/>
</dbReference>
<proteinExistence type="inferred from homology"/>
<organism evidence="10">
    <name type="scientific">hydrothermal vent metagenome</name>
    <dbReference type="NCBI Taxonomy" id="652676"/>
    <lineage>
        <taxon>unclassified sequences</taxon>
        <taxon>metagenomes</taxon>
        <taxon>ecological metagenomes</taxon>
    </lineage>
</organism>
<dbReference type="Gene3D" id="3.40.50.740">
    <property type="match status" value="2"/>
</dbReference>
<protein>
    <submittedName>
        <fullName evidence="10">Anaerobic dimethyl sulfoxide reductase chain A, molybdopterin-binding domain</fullName>
        <ecNumber evidence="10">1.8.5.3</ecNumber>
    </submittedName>
</protein>
<keyword evidence="8" id="KW-0411">Iron-sulfur</keyword>
<evidence type="ECO:0000256" key="2">
    <source>
        <dbReference type="ARBA" id="ARBA00022485"/>
    </source>
</evidence>
<keyword evidence="4" id="KW-0479">Metal-binding</keyword>
<dbReference type="NCBIfam" id="TIGR01409">
    <property type="entry name" value="TAT_signal_seq"/>
    <property type="match status" value="1"/>
</dbReference>
<dbReference type="InterPro" id="IPR019546">
    <property type="entry name" value="TAT_signal_bac_arc"/>
</dbReference>
<evidence type="ECO:0000256" key="5">
    <source>
        <dbReference type="ARBA" id="ARBA00022729"/>
    </source>
</evidence>
<evidence type="ECO:0000256" key="3">
    <source>
        <dbReference type="ARBA" id="ARBA00022505"/>
    </source>
</evidence>
<evidence type="ECO:0000313" key="10">
    <source>
        <dbReference type="EMBL" id="VAW92971.1"/>
    </source>
</evidence>
<name>A0A3B0ZMR9_9ZZZZ</name>
<dbReference type="GO" id="GO:0046872">
    <property type="term" value="F:metal ion binding"/>
    <property type="evidence" value="ECO:0007669"/>
    <property type="project" value="UniProtKB-KW"/>
</dbReference>
<dbReference type="Pfam" id="PF10518">
    <property type="entry name" value="TAT_signal"/>
    <property type="match status" value="1"/>
</dbReference>
<keyword evidence="2" id="KW-0004">4Fe-4S</keyword>
<evidence type="ECO:0000256" key="7">
    <source>
        <dbReference type="ARBA" id="ARBA00023004"/>
    </source>
</evidence>
<dbReference type="InterPro" id="IPR006311">
    <property type="entry name" value="TAT_signal"/>
</dbReference>
<dbReference type="GO" id="GO:0043546">
    <property type="term" value="F:molybdopterin cofactor binding"/>
    <property type="evidence" value="ECO:0007669"/>
    <property type="project" value="InterPro"/>
</dbReference>
<evidence type="ECO:0000259" key="9">
    <source>
        <dbReference type="PROSITE" id="PS51669"/>
    </source>
</evidence>
<dbReference type="Gene3D" id="2.40.40.20">
    <property type="match status" value="1"/>
</dbReference>